<gene>
    <name evidence="1" type="ORF">IM816_02980</name>
</gene>
<reference evidence="1" key="1">
    <citation type="submission" date="2020-10" db="EMBL/GenBank/DDBJ databases">
        <title>Whole-genome sequence of Luteibacter sp. EIF3.</title>
        <authorList>
            <person name="Friedrich I."/>
            <person name="Hertel R."/>
            <person name="Daniel R."/>
        </authorList>
    </citation>
    <scope>NUCLEOTIDE SEQUENCE</scope>
    <source>
        <strain evidence="1">EIF3</strain>
    </source>
</reference>
<protein>
    <submittedName>
        <fullName evidence="1">Uncharacterized protein</fullName>
    </submittedName>
</protein>
<name>A0ABY4T2E0_9GAMM</name>
<evidence type="ECO:0000313" key="2">
    <source>
        <dbReference type="Proteomes" id="UP001056681"/>
    </source>
</evidence>
<keyword evidence="2" id="KW-1185">Reference proteome</keyword>
<dbReference type="RefSeq" id="WP_250339738.1">
    <property type="nucleotide sequence ID" value="NZ_CP063231.1"/>
</dbReference>
<dbReference type="Proteomes" id="UP001056681">
    <property type="component" value="Chromosome"/>
</dbReference>
<proteinExistence type="predicted"/>
<evidence type="ECO:0000313" key="1">
    <source>
        <dbReference type="EMBL" id="URL59096.1"/>
    </source>
</evidence>
<organism evidence="1 2">
    <name type="scientific">Luteibacter flocculans</name>
    <dbReference type="NCBI Taxonomy" id="2780091"/>
    <lineage>
        <taxon>Bacteria</taxon>
        <taxon>Pseudomonadati</taxon>
        <taxon>Pseudomonadota</taxon>
        <taxon>Gammaproteobacteria</taxon>
        <taxon>Lysobacterales</taxon>
        <taxon>Rhodanobacteraceae</taxon>
        <taxon>Luteibacter</taxon>
    </lineage>
</organism>
<accession>A0ABY4T2E0</accession>
<dbReference type="EMBL" id="CP063231">
    <property type="protein sequence ID" value="URL59096.1"/>
    <property type="molecule type" value="Genomic_DNA"/>
</dbReference>
<sequence length="204" mass="22128">MTRLPASPGLHIVPLDHSPFVGALGEQAAQEFAGYAKNGVRIVPPGELPDLRGANRSTTDKRHHLRSLEAIRPQLRYEPISVQGTILEKAPLVDVTTAGGVRDGLWTGGTRAWEVPGLGYVQLDESEYRETGGSITVVEEWLNTEVNGSPASIQAKKERRGKALVSLGWITDSTTYRLDLQPRDPVAVKANEESLLALARSLGM</sequence>